<evidence type="ECO:0000313" key="2">
    <source>
        <dbReference type="EMBL" id="PNI73944.1"/>
    </source>
</evidence>
<proteinExistence type="predicted"/>
<feature type="domain" description="FCP1 homology" evidence="1">
    <location>
        <begin position="15"/>
        <end position="48"/>
    </location>
</feature>
<comment type="caution">
    <text evidence="2">The sequence shown here is derived from an EMBL/GenBank/DDBJ whole genome shotgun (WGS) entry which is preliminary data.</text>
</comment>
<evidence type="ECO:0000313" key="3">
    <source>
        <dbReference type="Proteomes" id="UP000236370"/>
    </source>
</evidence>
<organism evidence="2 3">
    <name type="scientific">Pan troglodytes</name>
    <name type="common">Chimpanzee</name>
    <dbReference type="NCBI Taxonomy" id="9598"/>
    <lineage>
        <taxon>Eukaryota</taxon>
        <taxon>Metazoa</taxon>
        <taxon>Chordata</taxon>
        <taxon>Craniata</taxon>
        <taxon>Vertebrata</taxon>
        <taxon>Euteleostomi</taxon>
        <taxon>Mammalia</taxon>
        <taxon>Eutheria</taxon>
        <taxon>Euarchontoglires</taxon>
        <taxon>Primates</taxon>
        <taxon>Haplorrhini</taxon>
        <taxon>Catarrhini</taxon>
        <taxon>Hominidae</taxon>
        <taxon>Pan</taxon>
    </lineage>
</organism>
<dbReference type="SUPFAM" id="SSF56784">
    <property type="entry name" value="HAD-like"/>
    <property type="match status" value="1"/>
</dbReference>
<protein>
    <submittedName>
        <fullName evidence="2">CTDSPL isoform 6</fullName>
    </submittedName>
</protein>
<dbReference type="InterPro" id="IPR023214">
    <property type="entry name" value="HAD_sf"/>
</dbReference>
<name>A0A2J8NQ90_PANTR</name>
<dbReference type="AlphaFoldDB" id="A0A2J8NQ90"/>
<dbReference type="Pfam" id="PF03031">
    <property type="entry name" value="NIF"/>
    <property type="match status" value="1"/>
</dbReference>
<dbReference type="Gene3D" id="3.40.50.1000">
    <property type="entry name" value="HAD superfamily/HAD-like"/>
    <property type="match status" value="1"/>
</dbReference>
<reference evidence="2 3" key="1">
    <citation type="submission" date="2017-12" db="EMBL/GenBank/DDBJ databases">
        <title>High-resolution comparative analysis of great ape genomes.</title>
        <authorList>
            <person name="Pollen A."/>
            <person name="Hastie A."/>
            <person name="Hormozdiari F."/>
            <person name="Dougherty M."/>
            <person name="Liu R."/>
            <person name="Chaisson M."/>
            <person name="Hoppe E."/>
            <person name="Hill C."/>
            <person name="Pang A."/>
            <person name="Hillier L."/>
            <person name="Baker C."/>
            <person name="Armstrong J."/>
            <person name="Shendure J."/>
            <person name="Paten B."/>
            <person name="Wilson R."/>
            <person name="Chao H."/>
            <person name="Schneider V."/>
            <person name="Ventura M."/>
            <person name="Kronenberg Z."/>
            <person name="Murali S."/>
            <person name="Gordon D."/>
            <person name="Cantsilieris S."/>
            <person name="Munson K."/>
            <person name="Nelson B."/>
            <person name="Raja A."/>
            <person name="Underwood J."/>
            <person name="Diekhans M."/>
            <person name="Fiddes I."/>
            <person name="Haussler D."/>
            <person name="Eichler E."/>
        </authorList>
    </citation>
    <scope>NUCLEOTIDE SEQUENCE [LARGE SCALE GENOMIC DNA]</scope>
    <source>
        <strain evidence="2">Yerkes chimp pedigree #C0471</strain>
    </source>
</reference>
<dbReference type="GO" id="GO:0004722">
    <property type="term" value="F:protein serine/threonine phosphatase activity"/>
    <property type="evidence" value="ECO:0007669"/>
    <property type="project" value="UniProtKB-ARBA"/>
</dbReference>
<feature type="non-terminal residue" evidence="2">
    <location>
        <position position="1"/>
    </location>
</feature>
<dbReference type="InterPro" id="IPR004274">
    <property type="entry name" value="FCP1_dom"/>
</dbReference>
<dbReference type="InterPro" id="IPR036412">
    <property type="entry name" value="HAD-like_sf"/>
</dbReference>
<evidence type="ECO:0000259" key="1">
    <source>
        <dbReference type="Pfam" id="PF03031"/>
    </source>
</evidence>
<sequence>KYLLPEVTVLDYGKKCVVIDLDETLVHSSFKPISNADFIVPVEIDGTIHQQATGKCHKSPTYGGFSGKSVHFQCQLLQTDLIIPASFSPENL</sequence>
<dbReference type="Proteomes" id="UP000236370">
    <property type="component" value="Unassembled WGS sequence"/>
</dbReference>
<gene>
    <name evidence="2" type="ORF">CK820_G0009075</name>
</gene>
<dbReference type="EMBL" id="NBAG03000225">
    <property type="protein sequence ID" value="PNI73944.1"/>
    <property type="molecule type" value="Genomic_DNA"/>
</dbReference>
<accession>A0A2J8NQ90</accession>